<evidence type="ECO:0000256" key="6">
    <source>
        <dbReference type="ARBA" id="ARBA00023136"/>
    </source>
</evidence>
<protein>
    <submittedName>
        <fullName evidence="10">SusC/RagA family TonB-linked outer membrane protein</fullName>
    </submittedName>
</protein>
<evidence type="ECO:0000259" key="9">
    <source>
        <dbReference type="SMART" id="SM00965"/>
    </source>
</evidence>
<comment type="caution">
    <text evidence="10">The sequence shown here is derived from an EMBL/GenBank/DDBJ whole genome shotgun (WGS) entry which is preliminary data.</text>
</comment>
<reference evidence="10 11" key="1">
    <citation type="submission" date="2019-04" db="EMBL/GenBank/DDBJ databases">
        <title>Niastella caeni sp. nov., isolated from activated sludge.</title>
        <authorList>
            <person name="Sheng M."/>
        </authorList>
    </citation>
    <scope>NUCLEOTIDE SEQUENCE [LARGE SCALE GENOMIC DNA]</scope>
    <source>
        <strain evidence="10 11">HX-2-15</strain>
    </source>
</reference>
<evidence type="ECO:0000256" key="1">
    <source>
        <dbReference type="ARBA" id="ARBA00004571"/>
    </source>
</evidence>
<organism evidence="10 11">
    <name type="scientific">Niastella caeni</name>
    <dbReference type="NCBI Taxonomy" id="2569763"/>
    <lineage>
        <taxon>Bacteria</taxon>
        <taxon>Pseudomonadati</taxon>
        <taxon>Bacteroidota</taxon>
        <taxon>Chitinophagia</taxon>
        <taxon>Chitinophagales</taxon>
        <taxon>Chitinophagaceae</taxon>
        <taxon>Niastella</taxon>
    </lineage>
</organism>
<dbReference type="InterPro" id="IPR036942">
    <property type="entry name" value="Beta-barrel_TonB_sf"/>
</dbReference>
<evidence type="ECO:0000256" key="8">
    <source>
        <dbReference type="PROSITE-ProRule" id="PRU01360"/>
    </source>
</evidence>
<dbReference type="InterPro" id="IPR008969">
    <property type="entry name" value="CarboxyPept-like_regulatory"/>
</dbReference>
<dbReference type="InterPro" id="IPR011662">
    <property type="entry name" value="Secretin/TonB_short_N"/>
</dbReference>
<dbReference type="GO" id="GO:0009279">
    <property type="term" value="C:cell outer membrane"/>
    <property type="evidence" value="ECO:0007669"/>
    <property type="project" value="UniProtKB-SubCell"/>
</dbReference>
<dbReference type="PANTHER" id="PTHR30069">
    <property type="entry name" value="TONB-DEPENDENT OUTER MEMBRANE RECEPTOR"/>
    <property type="match status" value="1"/>
</dbReference>
<feature type="domain" description="Secretin/TonB short N-terminal" evidence="9">
    <location>
        <begin position="76"/>
        <end position="127"/>
    </location>
</feature>
<name>A0A4S8HP53_9BACT</name>
<sequence length="1190" mass="132117">MQKTTWSGAGMRASLCHLCRRRIVTKTLLVMKFTVLLMTVALLQAHAKGLAQNVSISAKELPLKSVFLQIKKQTGYVVFGRSDLFKNAKPVTISVKDMPLSDALEMILKDQPLNFRINGRNIILSAKAREPIVTDAIEEQPVPAITLSGKILEKDGAPVPGATISVKGTDKATSAAADGRFLLPGVPENSLVEISAVGFTKLTLRITATAAMVTNRQLKELLADGSPGNIIVKLTRAVSSLDEVQVTAYSIEKRTKEIGYSIAKVSGEQINKANPGNLLTGLIGKVSGMTITTQSSDMTPEMRILVRGIRSFGQNSNNQPMFILNGAPLSFGNDQTAAQQVMNFINNINPADIENVTVLKGANGTALYGPEGINGVIIITTKKGQIGKPTINFRNNTAFQRVDYRRERRQRMFGTGSGITDEFGNGIYDARSTYGWGPRYDGTLVPIGYPDENGEIQKVPYHDTKDARKFFEVAKTIRNNLSFSSSDARSSFYLGLGHTTQTGLVPKDKQNQSTALLNTSRNFGLVDIRMNVNYARTSDDRGPDISANVRSIPTFIPILQYKDYLNDHWSQHDRYWNGISPYETIDIRRSKSTTNAVSGNLIVEVKPLPWLVIRDQPGINYTGIYRKSTVAPVNYADFAAQDYTKMYDQPASVGEDMSASSSINNDFVVSTIHHPGNFLVRTNVGNTIRENYYKQLKSGASLVVPVYNLAFYRYSPTTQEIAVLSRSWSLFANLSAGYKDRIFLELTGRNEWDSKRAKVARGQDMYFGANTSAILTEIFPGLKKLKWLSTARLRAAVAQSANMNIVPYQSERIFGLGWGYPYMNNNTGDYLLGYSFYPDNPNPLLKPERVISQEYGGNFSFLNDRITVDLTYYHQRNNSVILNVANAWLSGYPSIDNAGSFLNDGWELDVKIDPALQLPDKMSLSLEGRFAINDNKVLRLTDVYNGLFPAIDGSGQRYYAQEGSHAYTFAVHDWKRDPRGRVIVDKVTGLPKPEGFYDFSLRGRTLPRYAASIGINFNWKNFSTSILLDYLGGYDHKFSPDIWSGMHTLTTLNGRERFVFPNSVYDDGSGKYVENTDVVVNSANQELYSRFDQVDLHGLTSGAFWKLRELVFQYAFPMKRGVLKEVNCSLYGRDLFSIYPRSNIQGDPGLIKGPGQREFSSVPNNLTGGSSDNTALPGTVMYGFTVGIKF</sequence>
<dbReference type="NCBIfam" id="TIGR04056">
    <property type="entry name" value="OMP_RagA_SusC"/>
    <property type="match status" value="1"/>
</dbReference>
<dbReference type="InterPro" id="IPR023996">
    <property type="entry name" value="TonB-dep_OMP_SusC/RagA"/>
</dbReference>
<dbReference type="Gene3D" id="2.170.130.10">
    <property type="entry name" value="TonB-dependent receptor, plug domain"/>
    <property type="match status" value="1"/>
</dbReference>
<keyword evidence="5" id="KW-0732">Signal</keyword>
<evidence type="ECO:0000256" key="2">
    <source>
        <dbReference type="ARBA" id="ARBA00022448"/>
    </source>
</evidence>
<evidence type="ECO:0000313" key="10">
    <source>
        <dbReference type="EMBL" id="THU37035.1"/>
    </source>
</evidence>
<evidence type="ECO:0000256" key="4">
    <source>
        <dbReference type="ARBA" id="ARBA00022692"/>
    </source>
</evidence>
<evidence type="ECO:0000256" key="5">
    <source>
        <dbReference type="ARBA" id="ARBA00022729"/>
    </source>
</evidence>
<dbReference type="PROSITE" id="PS52016">
    <property type="entry name" value="TONB_DEPENDENT_REC_3"/>
    <property type="match status" value="1"/>
</dbReference>
<gene>
    <name evidence="10" type="ORF">FAM09_18955</name>
</gene>
<comment type="subcellular location">
    <subcellularLocation>
        <location evidence="1 8">Cell outer membrane</location>
        <topology evidence="1 8">Multi-pass membrane protein</topology>
    </subcellularLocation>
</comment>
<keyword evidence="2 8" id="KW-0813">Transport</keyword>
<dbReference type="GO" id="GO:0044718">
    <property type="term" value="P:siderophore transmembrane transport"/>
    <property type="evidence" value="ECO:0007669"/>
    <property type="project" value="TreeGrafter"/>
</dbReference>
<keyword evidence="7 8" id="KW-0998">Cell outer membrane</keyword>
<keyword evidence="3 8" id="KW-1134">Transmembrane beta strand</keyword>
<evidence type="ECO:0000256" key="7">
    <source>
        <dbReference type="ARBA" id="ARBA00023237"/>
    </source>
</evidence>
<keyword evidence="4 8" id="KW-0812">Transmembrane</keyword>
<dbReference type="Pfam" id="PF13620">
    <property type="entry name" value="CarboxypepD_reg"/>
    <property type="match status" value="1"/>
</dbReference>
<dbReference type="AlphaFoldDB" id="A0A4S8HP53"/>
<dbReference type="PANTHER" id="PTHR30069:SF29">
    <property type="entry name" value="HEMOGLOBIN AND HEMOGLOBIN-HAPTOGLOBIN-BINDING PROTEIN 1-RELATED"/>
    <property type="match status" value="1"/>
</dbReference>
<dbReference type="Proteomes" id="UP000306918">
    <property type="component" value="Unassembled WGS sequence"/>
</dbReference>
<dbReference type="OrthoDB" id="9768177at2"/>
<dbReference type="Pfam" id="PF07715">
    <property type="entry name" value="Plug"/>
    <property type="match status" value="1"/>
</dbReference>
<dbReference type="SUPFAM" id="SSF56935">
    <property type="entry name" value="Porins"/>
    <property type="match status" value="1"/>
</dbReference>
<proteinExistence type="inferred from homology"/>
<dbReference type="NCBIfam" id="TIGR04057">
    <property type="entry name" value="SusC_RagA_signa"/>
    <property type="match status" value="1"/>
</dbReference>
<evidence type="ECO:0000313" key="11">
    <source>
        <dbReference type="Proteomes" id="UP000306918"/>
    </source>
</evidence>
<comment type="similarity">
    <text evidence="8">Belongs to the TonB-dependent receptor family.</text>
</comment>
<dbReference type="Gene3D" id="2.40.170.20">
    <property type="entry name" value="TonB-dependent receptor, beta-barrel domain"/>
    <property type="match status" value="1"/>
</dbReference>
<dbReference type="SUPFAM" id="SSF49464">
    <property type="entry name" value="Carboxypeptidase regulatory domain-like"/>
    <property type="match status" value="1"/>
</dbReference>
<keyword evidence="6 8" id="KW-0472">Membrane</keyword>
<dbReference type="InterPro" id="IPR037066">
    <property type="entry name" value="Plug_dom_sf"/>
</dbReference>
<dbReference type="Gene3D" id="2.60.40.1120">
    <property type="entry name" value="Carboxypeptidase-like, regulatory domain"/>
    <property type="match status" value="1"/>
</dbReference>
<dbReference type="InterPro" id="IPR012910">
    <property type="entry name" value="Plug_dom"/>
</dbReference>
<dbReference type="InterPro" id="IPR039426">
    <property type="entry name" value="TonB-dep_rcpt-like"/>
</dbReference>
<evidence type="ECO:0000256" key="3">
    <source>
        <dbReference type="ARBA" id="ARBA00022452"/>
    </source>
</evidence>
<dbReference type="InterPro" id="IPR023997">
    <property type="entry name" value="TonB-dep_OMP_SusC/RagA_CS"/>
</dbReference>
<dbReference type="Pfam" id="PF07660">
    <property type="entry name" value="STN"/>
    <property type="match status" value="1"/>
</dbReference>
<accession>A0A4S8HP53</accession>
<dbReference type="GO" id="GO:0015344">
    <property type="term" value="F:siderophore uptake transmembrane transporter activity"/>
    <property type="evidence" value="ECO:0007669"/>
    <property type="project" value="TreeGrafter"/>
</dbReference>
<dbReference type="SMART" id="SM00965">
    <property type="entry name" value="STN"/>
    <property type="match status" value="1"/>
</dbReference>
<dbReference type="EMBL" id="STFF01000005">
    <property type="protein sequence ID" value="THU37035.1"/>
    <property type="molecule type" value="Genomic_DNA"/>
</dbReference>
<keyword evidence="11" id="KW-1185">Reference proteome</keyword>